<dbReference type="SUPFAM" id="SSF111369">
    <property type="entry name" value="HlyD-like secretion proteins"/>
    <property type="match status" value="1"/>
</dbReference>
<dbReference type="InterPro" id="IPR006143">
    <property type="entry name" value="RND_pump_MFP"/>
</dbReference>
<dbReference type="EMBL" id="JXYA01000005">
    <property type="protein sequence ID" value="KJZ12359.1"/>
    <property type="molecule type" value="Genomic_DNA"/>
</dbReference>
<dbReference type="Proteomes" id="UP000033452">
    <property type="component" value="Unassembled WGS sequence"/>
</dbReference>
<dbReference type="NCBIfam" id="TIGR01730">
    <property type="entry name" value="RND_mfp"/>
    <property type="match status" value="1"/>
</dbReference>
<evidence type="ECO:0000256" key="3">
    <source>
        <dbReference type="SAM" id="MobiDB-lite"/>
    </source>
</evidence>
<dbReference type="PANTHER" id="PTHR30469:SF11">
    <property type="entry name" value="BLL4320 PROTEIN"/>
    <property type="match status" value="1"/>
</dbReference>
<feature type="region of interest" description="Disordered" evidence="3">
    <location>
        <begin position="354"/>
        <end position="373"/>
    </location>
</feature>
<reference evidence="5 6" key="1">
    <citation type="journal article" date="2015" name="BMC Genomics">
        <title>Genome mining reveals unlocked bioactive potential of marine Gram-negative bacteria.</title>
        <authorList>
            <person name="Machado H."/>
            <person name="Sonnenschein E.C."/>
            <person name="Melchiorsen J."/>
            <person name="Gram L."/>
        </authorList>
    </citation>
    <scope>NUCLEOTIDE SEQUENCE [LARGE SCALE GENOMIC DNA]</scope>
    <source>
        <strain evidence="5 6">S2471</strain>
    </source>
</reference>
<evidence type="ECO:0000313" key="6">
    <source>
        <dbReference type="Proteomes" id="UP000033452"/>
    </source>
</evidence>
<gene>
    <name evidence="5" type="ORF">TW77_03090</name>
</gene>
<evidence type="ECO:0000313" key="5">
    <source>
        <dbReference type="EMBL" id="KJZ12359.1"/>
    </source>
</evidence>
<dbReference type="PANTHER" id="PTHR30469">
    <property type="entry name" value="MULTIDRUG RESISTANCE PROTEIN MDTA"/>
    <property type="match status" value="1"/>
</dbReference>
<comment type="similarity">
    <text evidence="1">Belongs to the membrane fusion protein (MFP) (TC 8.A.1) family.</text>
</comment>
<comment type="caution">
    <text evidence="5">The sequence shown here is derived from an EMBL/GenBank/DDBJ whole genome shotgun (WGS) entry which is preliminary data.</text>
</comment>
<accession>A0A0F4QYE2</accession>
<organism evidence="5 6">
    <name type="scientific">Pseudoalteromonas rubra</name>
    <dbReference type="NCBI Taxonomy" id="43658"/>
    <lineage>
        <taxon>Bacteria</taxon>
        <taxon>Pseudomonadati</taxon>
        <taxon>Pseudomonadota</taxon>
        <taxon>Gammaproteobacteria</taxon>
        <taxon>Alteromonadales</taxon>
        <taxon>Pseudoalteromonadaceae</taxon>
        <taxon>Pseudoalteromonas</taxon>
    </lineage>
</organism>
<keyword evidence="2" id="KW-0175">Coiled coil</keyword>
<dbReference type="AlphaFoldDB" id="A0A0F4QYE2"/>
<feature type="domain" description="Multidrug resistance protein MdtA-like barrel-sandwich hybrid" evidence="4">
    <location>
        <begin position="69"/>
        <end position="192"/>
    </location>
</feature>
<evidence type="ECO:0000259" key="4">
    <source>
        <dbReference type="Pfam" id="PF25917"/>
    </source>
</evidence>
<dbReference type="Gene3D" id="2.40.420.20">
    <property type="match status" value="1"/>
</dbReference>
<dbReference type="PATRIC" id="fig|43658.5.peg.646"/>
<dbReference type="Gene3D" id="2.40.30.170">
    <property type="match status" value="1"/>
</dbReference>
<dbReference type="Gene3D" id="1.10.287.470">
    <property type="entry name" value="Helix hairpin bin"/>
    <property type="match status" value="1"/>
</dbReference>
<dbReference type="OrthoDB" id="9806939at2"/>
<proteinExistence type="inferred from homology"/>
<evidence type="ECO:0000256" key="1">
    <source>
        <dbReference type="ARBA" id="ARBA00009477"/>
    </source>
</evidence>
<name>A0A0F4QYE2_9GAMM</name>
<evidence type="ECO:0000256" key="2">
    <source>
        <dbReference type="SAM" id="Coils"/>
    </source>
</evidence>
<protein>
    <submittedName>
        <fullName evidence="5">RND transporter</fullName>
    </submittedName>
</protein>
<feature type="coiled-coil region" evidence="2">
    <location>
        <begin position="131"/>
        <end position="165"/>
    </location>
</feature>
<dbReference type="GO" id="GO:1990281">
    <property type="term" value="C:efflux pump complex"/>
    <property type="evidence" value="ECO:0007669"/>
    <property type="project" value="TreeGrafter"/>
</dbReference>
<dbReference type="RefSeq" id="WP_046003507.1">
    <property type="nucleotide sequence ID" value="NZ_JXYA01000005.1"/>
</dbReference>
<keyword evidence="6" id="KW-1185">Reference proteome</keyword>
<dbReference type="Gene3D" id="2.40.50.100">
    <property type="match status" value="1"/>
</dbReference>
<dbReference type="InterPro" id="IPR058625">
    <property type="entry name" value="MdtA-like_BSH"/>
</dbReference>
<dbReference type="Pfam" id="PF25917">
    <property type="entry name" value="BSH_RND"/>
    <property type="match status" value="1"/>
</dbReference>
<dbReference type="GO" id="GO:0015562">
    <property type="term" value="F:efflux transmembrane transporter activity"/>
    <property type="evidence" value="ECO:0007669"/>
    <property type="project" value="TreeGrafter"/>
</dbReference>
<sequence length="373" mass="41342">MNIKPWISAASVVATLVVGSIALKGRMIEARNTEFSEQAATVEAMRVETMPYQSYIDISGVIKAPQTINLVNEVAGKITQLHFKSGDLVKAGEPMLEIDHAEELAQLAAARARVTQQESTLVRYRNLHERKKFSDQQLEEAITQLAEYRAQVDLLTARIEKKIIKAPFTARVGIHDLQVGQYLAANTVLTNMVGLQAHMWVDFSVPQTYQALAINTPIRVSVVGDKTAPQVAYVESVEPGMSATSRQLKYRARIERTEQLNANQLVKISLPVGTHQQVIAVPYLAIVKDQLGDYVYLLEKDEQGTLRATRQQVELGERLGDRVMITNGLEEDRLIASSGAFKLRSGLKTFVSEPQQSEQAVAMEDTQKEGVSL</sequence>